<reference evidence="4 5" key="1">
    <citation type="submission" date="2016-09" db="EMBL/GenBank/DDBJ databases">
        <title>Pseudoalteromonas amylolytica sp. nov., isolated from the surface seawater.</title>
        <authorList>
            <person name="Wu Y.-H."/>
            <person name="Cheng H."/>
            <person name="Jin X.-B."/>
            <person name="Wang C.-S."/>
            <person name="Xu X.-W."/>
        </authorList>
    </citation>
    <scope>NUCLEOTIDE SEQUENCE [LARGE SCALE GENOMIC DNA]</scope>
    <source>
        <strain evidence="4 5">JW1</strain>
    </source>
</reference>
<dbReference type="Proteomes" id="UP000179786">
    <property type="component" value="Unassembled WGS sequence"/>
</dbReference>
<dbReference type="Gene3D" id="3.40.630.30">
    <property type="match status" value="1"/>
</dbReference>
<dbReference type="PANTHER" id="PTHR43877">
    <property type="entry name" value="AMINOALKYLPHOSPHONATE N-ACETYLTRANSFERASE-RELATED-RELATED"/>
    <property type="match status" value="1"/>
</dbReference>
<name>A0A1S1MPK4_9GAMM</name>
<protein>
    <submittedName>
        <fullName evidence="4">GNAT family N-acetyltransferase</fullName>
    </submittedName>
</protein>
<dbReference type="Pfam" id="PF13673">
    <property type="entry name" value="Acetyltransf_10"/>
    <property type="match status" value="1"/>
</dbReference>
<dbReference type="InterPro" id="IPR000182">
    <property type="entry name" value="GNAT_dom"/>
</dbReference>
<dbReference type="EMBL" id="MKJU01000027">
    <property type="protein sequence ID" value="OHU90081.1"/>
    <property type="molecule type" value="Genomic_DNA"/>
</dbReference>
<dbReference type="PROSITE" id="PS51186">
    <property type="entry name" value="GNAT"/>
    <property type="match status" value="1"/>
</dbReference>
<keyword evidence="1 4" id="KW-0808">Transferase</keyword>
<dbReference type="AlphaFoldDB" id="A0A1S1MPK4"/>
<comment type="caution">
    <text evidence="4">The sequence shown here is derived from an EMBL/GenBank/DDBJ whole genome shotgun (WGS) entry which is preliminary data.</text>
</comment>
<dbReference type="RefSeq" id="WP_070986049.1">
    <property type="nucleotide sequence ID" value="NZ_MKJU01000027.1"/>
</dbReference>
<dbReference type="CDD" id="cd04301">
    <property type="entry name" value="NAT_SF"/>
    <property type="match status" value="1"/>
</dbReference>
<keyword evidence="5" id="KW-1185">Reference proteome</keyword>
<sequence>MEFKIRKAKHSDIAQISALIEESARKLACEKYSKAQIEGALKNAWGVDSQLIIDCTYFVVECGQILVACGGWSYRKTLFGSDKEQNRSAEVLNPEFDAAKIRAFFVKPDFARKGIASMIMSACESEVKARGFRALELMATLPGIPLYKRHGFVTGGEITYPLDNGESIQFVPMRKKLVSNSID</sequence>
<dbReference type="SUPFAM" id="SSF55729">
    <property type="entry name" value="Acyl-CoA N-acyltransferases (Nat)"/>
    <property type="match status" value="1"/>
</dbReference>
<feature type="domain" description="N-acetyltransferase" evidence="3">
    <location>
        <begin position="3"/>
        <end position="178"/>
    </location>
</feature>
<dbReference type="InterPro" id="IPR016181">
    <property type="entry name" value="Acyl_CoA_acyltransferase"/>
</dbReference>
<dbReference type="InterPro" id="IPR050832">
    <property type="entry name" value="Bact_Acetyltransf"/>
</dbReference>
<proteinExistence type="predicted"/>
<dbReference type="OrthoDB" id="7356080at2"/>
<evidence type="ECO:0000256" key="2">
    <source>
        <dbReference type="ARBA" id="ARBA00023315"/>
    </source>
</evidence>
<accession>A0A1S1MPK4</accession>
<evidence type="ECO:0000256" key="1">
    <source>
        <dbReference type="ARBA" id="ARBA00022679"/>
    </source>
</evidence>
<dbReference type="PANTHER" id="PTHR43877:SF1">
    <property type="entry name" value="ACETYLTRANSFERASE"/>
    <property type="match status" value="1"/>
</dbReference>
<dbReference type="GO" id="GO:0016747">
    <property type="term" value="F:acyltransferase activity, transferring groups other than amino-acyl groups"/>
    <property type="evidence" value="ECO:0007669"/>
    <property type="project" value="InterPro"/>
</dbReference>
<gene>
    <name evidence="4" type="ORF">BET10_15010</name>
</gene>
<evidence type="ECO:0000313" key="5">
    <source>
        <dbReference type="Proteomes" id="UP000179786"/>
    </source>
</evidence>
<evidence type="ECO:0000259" key="3">
    <source>
        <dbReference type="PROSITE" id="PS51186"/>
    </source>
</evidence>
<evidence type="ECO:0000313" key="4">
    <source>
        <dbReference type="EMBL" id="OHU90081.1"/>
    </source>
</evidence>
<dbReference type="STRING" id="1859457.BET10_15010"/>
<keyword evidence="2" id="KW-0012">Acyltransferase</keyword>
<organism evidence="4 5">
    <name type="scientific">Pseudoalteromonas amylolytica</name>
    <dbReference type="NCBI Taxonomy" id="1859457"/>
    <lineage>
        <taxon>Bacteria</taxon>
        <taxon>Pseudomonadati</taxon>
        <taxon>Pseudomonadota</taxon>
        <taxon>Gammaproteobacteria</taxon>
        <taxon>Alteromonadales</taxon>
        <taxon>Pseudoalteromonadaceae</taxon>
        <taxon>Pseudoalteromonas</taxon>
    </lineage>
</organism>